<feature type="disulfide bond" evidence="11">
    <location>
        <begin position="752"/>
        <end position="761"/>
    </location>
</feature>
<evidence type="ECO:0000256" key="12">
    <source>
        <dbReference type="SAM" id="MobiDB-lite"/>
    </source>
</evidence>
<evidence type="ECO:0000256" key="2">
    <source>
        <dbReference type="ARBA" id="ARBA00007098"/>
    </source>
</evidence>
<dbReference type="RefSeq" id="XP_013432858.1">
    <property type="nucleotide sequence ID" value="XM_013577404.1"/>
</dbReference>
<reference evidence="15" key="2">
    <citation type="submission" date="2013-10" db="EMBL/GenBank/DDBJ databases">
        <authorList>
            <person name="Aslett M."/>
        </authorList>
    </citation>
    <scope>NUCLEOTIDE SEQUENCE [LARGE SCALE GENOMIC DNA]</scope>
    <source>
        <strain evidence="15">Houghton</strain>
    </source>
</reference>
<feature type="disulfide bond" evidence="11">
    <location>
        <begin position="539"/>
        <end position="548"/>
    </location>
</feature>
<evidence type="ECO:0000256" key="8">
    <source>
        <dbReference type="ARBA" id="ARBA00023136"/>
    </source>
</evidence>
<organism evidence="15 16">
    <name type="scientific">Eimeria necatrix</name>
    <dbReference type="NCBI Taxonomy" id="51315"/>
    <lineage>
        <taxon>Eukaryota</taxon>
        <taxon>Sar</taxon>
        <taxon>Alveolata</taxon>
        <taxon>Apicomplexa</taxon>
        <taxon>Conoidasida</taxon>
        <taxon>Coccidia</taxon>
        <taxon>Eucoccidiorida</taxon>
        <taxon>Eimeriorina</taxon>
        <taxon>Eimeriidae</taxon>
        <taxon>Eimeria</taxon>
    </lineage>
</organism>
<dbReference type="InterPro" id="IPR050969">
    <property type="entry name" value="Dev_Signal_Modulators"/>
</dbReference>
<feature type="region of interest" description="Disordered" evidence="12">
    <location>
        <begin position="867"/>
        <end position="890"/>
    </location>
</feature>
<dbReference type="PROSITE" id="PS01186">
    <property type="entry name" value="EGF_2"/>
    <property type="match status" value="3"/>
</dbReference>
<dbReference type="PANTHER" id="PTHR14949:SF56">
    <property type="entry name" value="EGF-LIKE-DOMAIN, MULTIPLE 7"/>
    <property type="match status" value="1"/>
</dbReference>
<dbReference type="InterPro" id="IPR003298">
    <property type="entry name" value="Apmem_Ag1"/>
</dbReference>
<name>U6MK42_9EIME</name>
<dbReference type="InterPro" id="IPR000742">
    <property type="entry name" value="EGF"/>
</dbReference>
<keyword evidence="6" id="KW-0677">Repeat</keyword>
<keyword evidence="4 13" id="KW-0812">Transmembrane</keyword>
<dbReference type="SMART" id="SM00181">
    <property type="entry name" value="EGF"/>
    <property type="match status" value="7"/>
</dbReference>
<evidence type="ECO:0000256" key="5">
    <source>
        <dbReference type="ARBA" id="ARBA00022729"/>
    </source>
</evidence>
<evidence type="ECO:0000256" key="13">
    <source>
        <dbReference type="SAM" id="Phobius"/>
    </source>
</evidence>
<sequence length="1031" mass="109384">MNRFNIPANHIQLEWAKSGSSVKTSTYKGKTYTWLPRSQTAGVKVGYAAMWDRSSKGYCTRSDAQVDTQRYLGQRLMAVGACPNYGKYIAFVDRSGNPVDSVDRFTNEIHGNTMPFSIQGCTSTASVGTAEVPMGQSGWSMYSGYLVKCPFNQSVYDKDMLLDAEYDPNACSFVTLENPLVFLDTSQKEGSLPYKPYAFHGQGGHKGYDFVGSGVGCPPFSPPQTTRPMKSPGIITDPFLCSQLSRCTSMCWPWDANRPCYRSLPASFNHSTSECLILGYHTQTYINDSCAVKSTDDPLAKYCVKAHKTVESSNYTYVTAFTRPDFETACPPREPLKNVVFGTVSGGVCTQLASASTSTGTAGECGQAVFEASSDDSPSGAGGTGSSSIFWSSWIPQSASSQQGTCNLYSTVPTCLFKVDGAISFTALSAADPSLAKDPPSDAITPGPCSSNPCKNGGTCELPGGTCKCPACFSGSKCETRVEGCCASNADCGAQGSCVSNKCKCNAGYSGPACEKGACDDVQCQNSGTCKMPSGVCECPEGFSGLRCESSVCDQVVCENGGQCEMPSGKCKCAACFTGDHCETENPRCCETDNDCHSPQGKCVFNSCQCAPSITGDKCDNSGCAGVTCLNGGTCNQLSGHCKCPKCYSGSNCETHEANCCESDSDCNAPNGVCNSSNTCECTPEFPAANCVDLCSDVECSNDGKCDPATGKCTCLAGWGGPQCTVPQPCGTEGEICSGNAICDQEALSCVCKPGYTGEDCTELSPECSELCTVGGSVIKDSVSECKVDCYSACCKHLIESCKDQSEDNQGQCVRDALQAEEDESCCIAREEGGSNAALYAIAGVVAALLLLGAAGGMYYKNSIGGGSSGEAPDDSMGEAVGGTHRPTRQESAISVDFEDYANTPDDATGDLQAEGETAQEADWDVNVEDGDVLGCRETGSKHIRMALLLQLHGARSPFSDWKPDCKEKKKMQRINSDPRFTFEAWVAFVPQQKWRLSLSTFMTLVLTDCDRWSFLLCWSMFDSTSCISAM</sequence>
<evidence type="ECO:0000256" key="11">
    <source>
        <dbReference type="PROSITE-ProRule" id="PRU00076"/>
    </source>
</evidence>
<dbReference type="GO" id="GO:0009986">
    <property type="term" value="C:cell surface"/>
    <property type="evidence" value="ECO:0007669"/>
    <property type="project" value="TreeGrafter"/>
</dbReference>
<dbReference type="AlphaFoldDB" id="U6MK42"/>
<dbReference type="GO" id="GO:0005102">
    <property type="term" value="F:signaling receptor binding"/>
    <property type="evidence" value="ECO:0007669"/>
    <property type="project" value="TreeGrafter"/>
</dbReference>
<feature type="disulfide bond" evidence="11">
    <location>
        <begin position="715"/>
        <end position="724"/>
    </location>
</feature>
<dbReference type="GO" id="GO:0016020">
    <property type="term" value="C:membrane"/>
    <property type="evidence" value="ECO:0007669"/>
    <property type="project" value="UniProtKB-SubCell"/>
</dbReference>
<feature type="disulfide bond" evidence="11">
    <location>
        <begin position="644"/>
        <end position="653"/>
    </location>
</feature>
<dbReference type="GO" id="GO:0005576">
    <property type="term" value="C:extracellular region"/>
    <property type="evidence" value="ECO:0007669"/>
    <property type="project" value="TreeGrafter"/>
</dbReference>
<dbReference type="EMBL" id="HG722947">
    <property type="protein sequence ID" value="CDJ64391.1"/>
    <property type="molecule type" value="Genomic_DNA"/>
</dbReference>
<keyword evidence="16" id="KW-1185">Reference proteome</keyword>
<dbReference type="Pfam" id="PF23106">
    <property type="entry name" value="EGF_Teneurin"/>
    <property type="match status" value="1"/>
</dbReference>
<feature type="disulfide bond" evidence="11">
    <location>
        <begin position="469"/>
        <end position="478"/>
    </location>
</feature>
<feature type="domain" description="EGF-like" evidence="14">
    <location>
        <begin position="692"/>
        <end position="725"/>
    </location>
</feature>
<dbReference type="Proteomes" id="UP000030754">
    <property type="component" value="Unassembled WGS sequence"/>
</dbReference>
<dbReference type="InterPro" id="IPR013032">
    <property type="entry name" value="EGF-like_CS"/>
</dbReference>
<evidence type="ECO:0000313" key="15">
    <source>
        <dbReference type="EMBL" id="CDJ64391.1"/>
    </source>
</evidence>
<evidence type="ECO:0000256" key="1">
    <source>
        <dbReference type="ARBA" id="ARBA00004479"/>
    </source>
</evidence>
<feature type="domain" description="EGF-like" evidence="14">
    <location>
        <begin position="726"/>
        <end position="762"/>
    </location>
</feature>
<keyword evidence="10" id="KW-0325">Glycoprotein</keyword>
<keyword evidence="8 13" id="KW-0472">Membrane</keyword>
<evidence type="ECO:0000256" key="3">
    <source>
        <dbReference type="ARBA" id="ARBA00022536"/>
    </source>
</evidence>
<dbReference type="PROSITE" id="PS00022">
    <property type="entry name" value="EGF_1"/>
    <property type="match status" value="6"/>
</dbReference>
<dbReference type="InterPro" id="IPR013111">
    <property type="entry name" value="EGF_extracell"/>
</dbReference>
<feature type="transmembrane region" description="Helical" evidence="13">
    <location>
        <begin position="837"/>
        <end position="860"/>
    </location>
</feature>
<evidence type="ECO:0000256" key="10">
    <source>
        <dbReference type="ARBA" id="ARBA00023180"/>
    </source>
</evidence>
<evidence type="ECO:0000256" key="4">
    <source>
        <dbReference type="ARBA" id="ARBA00022692"/>
    </source>
</evidence>
<keyword evidence="5" id="KW-0732">Signal</keyword>
<keyword evidence="3 11" id="KW-0245">EGF-like domain</keyword>
<feature type="domain" description="EGF-like" evidence="14">
    <location>
        <begin position="445"/>
        <end position="479"/>
    </location>
</feature>
<reference evidence="15" key="1">
    <citation type="submission" date="2013-10" db="EMBL/GenBank/DDBJ databases">
        <title>Genomic analysis of the causative agents of coccidiosis in chickens.</title>
        <authorList>
            <person name="Reid A.J."/>
            <person name="Blake D."/>
            <person name="Billington K."/>
            <person name="Browne H."/>
            <person name="Dunn M."/>
            <person name="Hung S."/>
            <person name="Kawahara F."/>
            <person name="Miranda-Saavedra D."/>
            <person name="Mourier T."/>
            <person name="Nagra H."/>
            <person name="Otto T.D."/>
            <person name="Rawlings N."/>
            <person name="Sanchez A."/>
            <person name="Sanders M."/>
            <person name="Subramaniam C."/>
            <person name="Tay Y."/>
            <person name="Dear P."/>
            <person name="Doerig C."/>
            <person name="Gruber A."/>
            <person name="Parkinson J."/>
            <person name="Shirley M."/>
            <person name="Wan K.L."/>
            <person name="Berriman M."/>
            <person name="Tomley F."/>
            <person name="Pain A."/>
        </authorList>
    </citation>
    <scope>NUCLEOTIDE SEQUENCE [LARGE SCALE GENOMIC DNA]</scope>
    <source>
        <strain evidence="15">Houghton</strain>
    </source>
</reference>
<dbReference type="Pfam" id="PF02430">
    <property type="entry name" value="AMA-1"/>
    <property type="match status" value="1"/>
</dbReference>
<dbReference type="Gene3D" id="2.10.25.10">
    <property type="entry name" value="Laminin"/>
    <property type="match status" value="6"/>
</dbReference>
<dbReference type="Pfam" id="PF07974">
    <property type="entry name" value="EGF_2"/>
    <property type="match status" value="1"/>
</dbReference>
<dbReference type="Pfam" id="PF12661">
    <property type="entry name" value="hEGF"/>
    <property type="match status" value="2"/>
</dbReference>
<evidence type="ECO:0000259" key="14">
    <source>
        <dbReference type="PROSITE" id="PS50026"/>
    </source>
</evidence>
<dbReference type="SUPFAM" id="SSF57196">
    <property type="entry name" value="EGF/Laminin"/>
    <property type="match status" value="1"/>
</dbReference>
<dbReference type="GeneID" id="25476998"/>
<comment type="caution">
    <text evidence="11">Lacks conserved residue(s) required for the propagation of feature annotation.</text>
</comment>
<comment type="similarity">
    <text evidence="2">Belongs to the apicomplexan parasites AMA1 family.</text>
</comment>
<protein>
    <submittedName>
        <fullName evidence="15">EGF-like domain-containing protein, putative</fullName>
    </submittedName>
</protein>
<gene>
    <name evidence="15" type="ORF">ENH_00068650</name>
</gene>
<keyword evidence="7 13" id="KW-1133">Transmembrane helix</keyword>
<accession>U6MK42</accession>
<evidence type="ECO:0000256" key="7">
    <source>
        <dbReference type="ARBA" id="ARBA00022989"/>
    </source>
</evidence>
<dbReference type="VEuPathDB" id="ToxoDB:ENH_00068650"/>
<dbReference type="PANTHER" id="PTHR14949">
    <property type="entry name" value="EGF-LIKE-DOMAIN, MULTIPLE 7, 8"/>
    <property type="match status" value="1"/>
</dbReference>
<evidence type="ECO:0000256" key="9">
    <source>
        <dbReference type="ARBA" id="ARBA00023157"/>
    </source>
</evidence>
<dbReference type="Gene3D" id="3.50.4.10">
    <property type="entry name" value="Hepatocyte Growth Factor"/>
    <property type="match status" value="1"/>
</dbReference>
<dbReference type="OrthoDB" id="283575at2759"/>
<evidence type="ECO:0000313" key="16">
    <source>
        <dbReference type="Proteomes" id="UP000030754"/>
    </source>
</evidence>
<comment type="subcellular location">
    <subcellularLocation>
        <location evidence="1">Membrane</location>
        <topology evidence="1">Single-pass type I membrane protein</topology>
    </subcellularLocation>
</comment>
<dbReference type="PROSITE" id="PS50026">
    <property type="entry name" value="EGF_3"/>
    <property type="match status" value="5"/>
</dbReference>
<dbReference type="PRINTS" id="PR00011">
    <property type="entry name" value="EGFLAMININ"/>
</dbReference>
<keyword evidence="9 11" id="KW-1015">Disulfide bond</keyword>
<evidence type="ECO:0000256" key="6">
    <source>
        <dbReference type="ARBA" id="ARBA00022737"/>
    </source>
</evidence>
<feature type="domain" description="EGF-like" evidence="14">
    <location>
        <begin position="620"/>
        <end position="654"/>
    </location>
</feature>
<proteinExistence type="inferred from homology"/>
<feature type="domain" description="EGF-like" evidence="14">
    <location>
        <begin position="515"/>
        <end position="549"/>
    </location>
</feature>